<sequence length="149" mass="16498">MRIPDTEFEQIDGTVVLMVHGVDDNPGYVVTGGFNKQLIQITFSYIVNGVERTADTISPICSRCEAHHVLRMTGLKPNELVPGTPIRVMVSKTDVNKAYLALPTSGEKQSQMWTVFLWLIFAPGMALLFYKLEGSSKRPDETAPDKPAT</sequence>
<evidence type="ECO:0000313" key="2">
    <source>
        <dbReference type="EMBL" id="MBC3919321.1"/>
    </source>
</evidence>
<accession>A0ABR6ZTV2</accession>
<keyword evidence="1" id="KW-0812">Transmembrane</keyword>
<evidence type="ECO:0000256" key="1">
    <source>
        <dbReference type="SAM" id="Phobius"/>
    </source>
</evidence>
<reference evidence="2 3" key="1">
    <citation type="submission" date="2020-08" db="EMBL/GenBank/DDBJ databases">
        <title>Novel species isolated from subtropical streams in China.</title>
        <authorList>
            <person name="Lu H."/>
        </authorList>
    </citation>
    <scope>NUCLEOTIDE SEQUENCE [LARGE SCALE GENOMIC DNA]</scope>
    <source>
        <strain evidence="2 3">CY18W</strain>
    </source>
</reference>
<proteinExistence type="predicted"/>
<name>A0ABR6ZTV2_9BURK</name>
<organism evidence="2 3">
    <name type="scientific">Undibacterium hunanense</name>
    <dbReference type="NCBI Taxonomy" id="2762292"/>
    <lineage>
        <taxon>Bacteria</taxon>
        <taxon>Pseudomonadati</taxon>
        <taxon>Pseudomonadota</taxon>
        <taxon>Betaproteobacteria</taxon>
        <taxon>Burkholderiales</taxon>
        <taxon>Oxalobacteraceae</taxon>
        <taxon>Undibacterium</taxon>
    </lineage>
</organism>
<dbReference type="Proteomes" id="UP000650424">
    <property type="component" value="Unassembled WGS sequence"/>
</dbReference>
<dbReference type="EMBL" id="JACOGF010000009">
    <property type="protein sequence ID" value="MBC3919321.1"/>
    <property type="molecule type" value="Genomic_DNA"/>
</dbReference>
<protein>
    <recommendedName>
        <fullName evidence="4">Cytochrome c-type biogenesis protein CcmF C-terminal domain-containing protein</fullName>
    </recommendedName>
</protein>
<keyword evidence="1" id="KW-1133">Transmembrane helix</keyword>
<evidence type="ECO:0008006" key="4">
    <source>
        <dbReference type="Google" id="ProtNLM"/>
    </source>
</evidence>
<comment type="caution">
    <text evidence="2">The sequence shown here is derived from an EMBL/GenBank/DDBJ whole genome shotgun (WGS) entry which is preliminary data.</text>
</comment>
<keyword evidence="1" id="KW-0472">Membrane</keyword>
<keyword evidence="3" id="KW-1185">Reference proteome</keyword>
<feature type="transmembrane region" description="Helical" evidence="1">
    <location>
        <begin position="112"/>
        <end position="130"/>
    </location>
</feature>
<dbReference type="RefSeq" id="WP_186948582.1">
    <property type="nucleotide sequence ID" value="NZ_JACOGF010000009.1"/>
</dbReference>
<evidence type="ECO:0000313" key="3">
    <source>
        <dbReference type="Proteomes" id="UP000650424"/>
    </source>
</evidence>
<gene>
    <name evidence="2" type="ORF">H8L32_17660</name>
</gene>